<reference evidence="5 6" key="1">
    <citation type="submission" date="2023-05" db="EMBL/GenBank/DDBJ databases">
        <title>Draft genome sequence of Streptomyces sp. B-S-A6 isolated from a cave soil in Thailand.</title>
        <authorList>
            <person name="Chamroensaksri N."/>
            <person name="Muangham S."/>
        </authorList>
    </citation>
    <scope>NUCLEOTIDE SEQUENCE [LARGE SCALE GENOMIC DNA]</scope>
    <source>
        <strain evidence="5 6">B-S-A6</strain>
    </source>
</reference>
<evidence type="ECO:0000256" key="1">
    <source>
        <dbReference type="ARBA" id="ARBA00008361"/>
    </source>
</evidence>
<evidence type="ECO:0000259" key="4">
    <source>
        <dbReference type="Pfam" id="PF08241"/>
    </source>
</evidence>
<comment type="caution">
    <text evidence="5">The sequence shown here is derived from an EMBL/GenBank/DDBJ whole genome shotgun (WGS) entry which is preliminary data.</text>
</comment>
<dbReference type="InterPro" id="IPR013216">
    <property type="entry name" value="Methyltransf_11"/>
</dbReference>
<dbReference type="InterPro" id="IPR029063">
    <property type="entry name" value="SAM-dependent_MTases_sf"/>
</dbReference>
<evidence type="ECO:0000256" key="3">
    <source>
        <dbReference type="ARBA" id="ARBA00022679"/>
    </source>
</evidence>
<dbReference type="GO" id="GO:0032259">
    <property type="term" value="P:methylation"/>
    <property type="evidence" value="ECO:0007669"/>
    <property type="project" value="UniProtKB-KW"/>
</dbReference>
<dbReference type="Pfam" id="PF08241">
    <property type="entry name" value="Methyltransf_11"/>
    <property type="match status" value="1"/>
</dbReference>
<comment type="similarity">
    <text evidence="1">Belongs to the methyltransferase superfamily.</text>
</comment>
<keyword evidence="3 5" id="KW-0808">Transferase</keyword>
<dbReference type="InterPro" id="IPR051052">
    <property type="entry name" value="Diverse_substrate_MTase"/>
</dbReference>
<dbReference type="PANTHER" id="PTHR44942">
    <property type="entry name" value="METHYLTRANSF_11 DOMAIN-CONTAINING PROTEIN"/>
    <property type="match status" value="1"/>
</dbReference>
<dbReference type="PANTHER" id="PTHR44942:SF4">
    <property type="entry name" value="METHYLTRANSFERASE TYPE 11 DOMAIN-CONTAINING PROTEIN"/>
    <property type="match status" value="1"/>
</dbReference>
<dbReference type="SUPFAM" id="SSF53335">
    <property type="entry name" value="S-adenosyl-L-methionine-dependent methyltransferases"/>
    <property type="match status" value="1"/>
</dbReference>
<dbReference type="EC" id="2.1.1.-" evidence="5"/>
<evidence type="ECO:0000313" key="5">
    <source>
        <dbReference type="EMBL" id="MDI3404961.1"/>
    </source>
</evidence>
<dbReference type="Proteomes" id="UP001223978">
    <property type="component" value="Unassembled WGS sequence"/>
</dbReference>
<protein>
    <submittedName>
        <fullName evidence="5">Class I SAM-dependent methyltransferase</fullName>
        <ecNumber evidence="5">2.1.1.-</ecNumber>
    </submittedName>
</protein>
<sequence length="281" mass="29949">MPTVPSGPSARPACESAQLRQAARSFGMDAARYDRSRPRYPQALVDRLAGTTARDAPGGDGPRVLDVGCGTGIVARQLTDAGCRVLGVDVDARMAELARAAGVEVEVAAFESWDPAGRRFDAVVSGQTWHWLDPAAAAAVAARALLPGGRLAVFWNVPELPPEVTRALGAAYRRVAPDAPFRLGDATARAVDGYQHLLDAAAEGIRAGGDFTAPEEWRHDWEHTYTRDAWLDQMPTHGTLTRLAPEQVREVLDEVGAAVDALGGSFTVPYATLTVTATRRA</sequence>
<dbReference type="GO" id="GO:0008168">
    <property type="term" value="F:methyltransferase activity"/>
    <property type="evidence" value="ECO:0007669"/>
    <property type="project" value="UniProtKB-KW"/>
</dbReference>
<dbReference type="EMBL" id="JASCIQ010000013">
    <property type="protein sequence ID" value="MDI3404961.1"/>
    <property type="molecule type" value="Genomic_DNA"/>
</dbReference>
<name>A0ABT6S9W8_9ACTN</name>
<gene>
    <name evidence="5" type="ORF">QIS96_14180</name>
</gene>
<dbReference type="CDD" id="cd02440">
    <property type="entry name" value="AdoMet_MTases"/>
    <property type="match status" value="1"/>
</dbReference>
<organism evidence="5 6">
    <name type="scientific">Streptomyces cavernicola</name>
    <dbReference type="NCBI Taxonomy" id="3043613"/>
    <lineage>
        <taxon>Bacteria</taxon>
        <taxon>Bacillati</taxon>
        <taxon>Actinomycetota</taxon>
        <taxon>Actinomycetes</taxon>
        <taxon>Kitasatosporales</taxon>
        <taxon>Streptomycetaceae</taxon>
        <taxon>Streptomyces</taxon>
    </lineage>
</organism>
<dbReference type="RefSeq" id="WP_282542907.1">
    <property type="nucleotide sequence ID" value="NZ_JASCIQ010000013.1"/>
</dbReference>
<dbReference type="Gene3D" id="3.40.50.150">
    <property type="entry name" value="Vaccinia Virus protein VP39"/>
    <property type="match status" value="1"/>
</dbReference>
<accession>A0ABT6S9W8</accession>
<keyword evidence="6" id="KW-1185">Reference proteome</keyword>
<keyword evidence="2 5" id="KW-0489">Methyltransferase</keyword>
<feature type="domain" description="Methyltransferase type 11" evidence="4">
    <location>
        <begin position="65"/>
        <end position="152"/>
    </location>
</feature>
<proteinExistence type="inferred from homology"/>
<evidence type="ECO:0000256" key="2">
    <source>
        <dbReference type="ARBA" id="ARBA00022603"/>
    </source>
</evidence>
<evidence type="ECO:0000313" key="6">
    <source>
        <dbReference type="Proteomes" id="UP001223978"/>
    </source>
</evidence>